<organism evidence="7 8">
    <name type="scientific">Coemansia reversa (strain ATCC 12441 / NRRL 1564)</name>
    <dbReference type="NCBI Taxonomy" id="763665"/>
    <lineage>
        <taxon>Eukaryota</taxon>
        <taxon>Fungi</taxon>
        <taxon>Fungi incertae sedis</taxon>
        <taxon>Zoopagomycota</taxon>
        <taxon>Kickxellomycotina</taxon>
        <taxon>Kickxellomycetes</taxon>
        <taxon>Kickxellales</taxon>
        <taxon>Kickxellaceae</taxon>
        <taxon>Coemansia</taxon>
    </lineage>
</organism>
<accession>A0A2G5B516</accession>
<comment type="similarity">
    <text evidence="2">Belongs to the TAF7 family.</text>
</comment>
<evidence type="ECO:0000256" key="4">
    <source>
        <dbReference type="ARBA" id="ARBA00023163"/>
    </source>
</evidence>
<dbReference type="AlphaFoldDB" id="A0A2G5B516"/>
<dbReference type="STRING" id="763665.A0A2G5B516"/>
<feature type="non-terminal residue" evidence="7">
    <location>
        <position position="1"/>
    </location>
</feature>
<comment type="subcellular location">
    <subcellularLocation>
        <location evidence="1">Nucleus</location>
    </subcellularLocation>
</comment>
<proteinExistence type="inferred from homology"/>
<dbReference type="Pfam" id="PF04658">
    <property type="entry name" value="TAFII55_N"/>
    <property type="match status" value="1"/>
</dbReference>
<evidence type="ECO:0000313" key="8">
    <source>
        <dbReference type="Proteomes" id="UP000242474"/>
    </source>
</evidence>
<keyword evidence="4" id="KW-0804">Transcription</keyword>
<keyword evidence="3" id="KW-0805">Transcription regulation</keyword>
<reference evidence="7 8" key="1">
    <citation type="journal article" date="2015" name="Genome Biol. Evol.">
        <title>Phylogenomic analyses indicate that early fungi evolved digesting cell walls of algal ancestors of land plants.</title>
        <authorList>
            <person name="Chang Y."/>
            <person name="Wang S."/>
            <person name="Sekimoto S."/>
            <person name="Aerts A.L."/>
            <person name="Choi C."/>
            <person name="Clum A."/>
            <person name="LaButti K.M."/>
            <person name="Lindquist E.A."/>
            <person name="Yee Ngan C."/>
            <person name="Ohm R.A."/>
            <person name="Salamov A.A."/>
            <person name="Grigoriev I.V."/>
            <person name="Spatafora J.W."/>
            <person name="Berbee M.L."/>
        </authorList>
    </citation>
    <scope>NUCLEOTIDE SEQUENCE [LARGE SCALE GENOMIC DNA]</scope>
    <source>
        <strain evidence="7 8">NRRL 1564</strain>
    </source>
</reference>
<dbReference type="EMBL" id="KZ303522">
    <property type="protein sequence ID" value="PIA14096.1"/>
    <property type="molecule type" value="Genomic_DNA"/>
</dbReference>
<protein>
    <recommendedName>
        <fullName evidence="6">TAFII55 protein conserved region domain-containing protein</fullName>
    </recommendedName>
</protein>
<evidence type="ECO:0000256" key="1">
    <source>
        <dbReference type="ARBA" id="ARBA00004123"/>
    </source>
</evidence>
<dbReference type="GO" id="GO:0016251">
    <property type="term" value="F:RNA polymerase II general transcription initiation factor activity"/>
    <property type="evidence" value="ECO:0007669"/>
    <property type="project" value="TreeGrafter"/>
</dbReference>
<dbReference type="OrthoDB" id="153872at2759"/>
<evidence type="ECO:0000256" key="2">
    <source>
        <dbReference type="ARBA" id="ARBA00009368"/>
    </source>
</evidence>
<keyword evidence="8" id="KW-1185">Reference proteome</keyword>
<dbReference type="PANTHER" id="PTHR12228:SF0">
    <property type="entry name" value="TATA-BOX BINDING PROTEIN ASSOCIATED FACTOR 7"/>
    <property type="match status" value="1"/>
</dbReference>
<gene>
    <name evidence="7" type="ORF">COEREDRAFT_24483</name>
</gene>
<keyword evidence="5" id="KW-0539">Nucleus</keyword>
<sequence length="161" mass="18574">QLEEQFILRVLPEMAAHFSKLVAERRIQDHLEIKFRDERNAVVKFEGNLFVAKLVDMPTITESYRTVDKKQLLKTADVCQILVIERQITEAEIDQTPLARGLDIIYPDGLAPPLANVRKNRFRPRISKGKIDAIEQEVLRLLEDDAQAMAVKFDIYDEQGE</sequence>
<feature type="non-terminal residue" evidence="7">
    <location>
        <position position="161"/>
    </location>
</feature>
<evidence type="ECO:0000313" key="7">
    <source>
        <dbReference type="EMBL" id="PIA14096.1"/>
    </source>
</evidence>
<dbReference type="InterPro" id="IPR006751">
    <property type="entry name" value="TAFII55_prot_cons_reg"/>
</dbReference>
<dbReference type="CDD" id="cd08047">
    <property type="entry name" value="TAF7"/>
    <property type="match status" value="1"/>
</dbReference>
<evidence type="ECO:0000256" key="5">
    <source>
        <dbReference type="ARBA" id="ARBA00023242"/>
    </source>
</evidence>
<dbReference type="GO" id="GO:0051123">
    <property type="term" value="P:RNA polymerase II preinitiation complex assembly"/>
    <property type="evidence" value="ECO:0007669"/>
    <property type="project" value="TreeGrafter"/>
</dbReference>
<evidence type="ECO:0000259" key="6">
    <source>
        <dbReference type="SMART" id="SM01370"/>
    </source>
</evidence>
<evidence type="ECO:0000256" key="3">
    <source>
        <dbReference type="ARBA" id="ARBA00023015"/>
    </source>
</evidence>
<name>A0A2G5B516_COERN</name>
<dbReference type="SMART" id="SM01370">
    <property type="entry name" value="TAFII55_N"/>
    <property type="match status" value="1"/>
</dbReference>
<dbReference type="GO" id="GO:0005669">
    <property type="term" value="C:transcription factor TFIID complex"/>
    <property type="evidence" value="ECO:0007669"/>
    <property type="project" value="InterPro"/>
</dbReference>
<dbReference type="PANTHER" id="PTHR12228">
    <property type="entry name" value="TRANSCRIPTION INITIATION FACTOR TFIID 55 KD SUBUNIT-RELATED"/>
    <property type="match status" value="1"/>
</dbReference>
<dbReference type="InterPro" id="IPR037817">
    <property type="entry name" value="TAF7"/>
</dbReference>
<feature type="domain" description="TAFII55 protein conserved region" evidence="6">
    <location>
        <begin position="2"/>
        <end position="150"/>
    </location>
</feature>
<dbReference type="Proteomes" id="UP000242474">
    <property type="component" value="Unassembled WGS sequence"/>
</dbReference>